<feature type="transmembrane region" description="Helical" evidence="1">
    <location>
        <begin position="207"/>
        <end position="227"/>
    </location>
</feature>
<evidence type="ECO:0000313" key="3">
    <source>
        <dbReference type="EMBL" id="TCO62237.1"/>
    </source>
</evidence>
<protein>
    <recommendedName>
        <fullName evidence="2">CAAX prenyl protease 2/Lysostaphin resistance protein A-like domain-containing protein</fullName>
    </recommendedName>
</protein>
<dbReference type="AlphaFoldDB" id="A0A4R2JSY7"/>
<dbReference type="EMBL" id="SLWS01000002">
    <property type="protein sequence ID" value="TCO62237.1"/>
    <property type="molecule type" value="Genomic_DNA"/>
</dbReference>
<dbReference type="OrthoDB" id="4772204at2"/>
<feature type="transmembrane region" description="Helical" evidence="1">
    <location>
        <begin position="182"/>
        <end position="200"/>
    </location>
</feature>
<gene>
    <name evidence="3" type="ORF">EV192_102374</name>
</gene>
<keyword evidence="1" id="KW-0812">Transmembrane</keyword>
<feature type="transmembrane region" description="Helical" evidence="1">
    <location>
        <begin position="12"/>
        <end position="33"/>
    </location>
</feature>
<dbReference type="InterPro" id="IPR003675">
    <property type="entry name" value="Rce1/LyrA-like_dom"/>
</dbReference>
<feature type="transmembrane region" description="Helical" evidence="1">
    <location>
        <begin position="152"/>
        <end position="170"/>
    </location>
</feature>
<feature type="domain" description="CAAX prenyl protease 2/Lysostaphin resistance protein A-like" evidence="2">
    <location>
        <begin position="122"/>
        <end position="219"/>
    </location>
</feature>
<evidence type="ECO:0000313" key="4">
    <source>
        <dbReference type="Proteomes" id="UP000295680"/>
    </source>
</evidence>
<evidence type="ECO:0000259" key="2">
    <source>
        <dbReference type="Pfam" id="PF02517"/>
    </source>
</evidence>
<keyword evidence="1" id="KW-1133">Transmembrane helix</keyword>
<feature type="transmembrane region" description="Helical" evidence="1">
    <location>
        <begin position="39"/>
        <end position="59"/>
    </location>
</feature>
<keyword evidence="4" id="KW-1185">Reference proteome</keyword>
<evidence type="ECO:0000256" key="1">
    <source>
        <dbReference type="SAM" id="Phobius"/>
    </source>
</evidence>
<name>A0A4R2JSY7_9PSEU</name>
<comment type="caution">
    <text evidence="3">The sequence shown here is derived from an EMBL/GenBank/DDBJ whole genome shotgun (WGS) entry which is preliminary data.</text>
</comment>
<feature type="transmembrane region" description="Helical" evidence="1">
    <location>
        <begin position="71"/>
        <end position="93"/>
    </location>
</feature>
<dbReference type="GO" id="GO:0080120">
    <property type="term" value="P:CAAX-box protein maturation"/>
    <property type="evidence" value="ECO:0007669"/>
    <property type="project" value="UniProtKB-ARBA"/>
</dbReference>
<dbReference type="Pfam" id="PF02517">
    <property type="entry name" value="Rce1-like"/>
    <property type="match status" value="1"/>
</dbReference>
<proteinExistence type="predicted"/>
<sequence length="228" mass="23919">MTVLRWVRTRHEMAPLATALVGYAILAAVRIAGAFEIPFSVLSIALTPCVLAAVPRDAWQEIGLRRTGGWRLVLGVGVVVVVYADVVACNWAAFGSGAANWTTGIPRLFHDLVGGATALAGVVMVLAMGLFVPLIEEICYRGVLFTTVRRNWGVVPAVVLTSAGWALVHLGNYGLNPPNGGVILGVLPSVFCMGLALGFCRALTGSVLASAIAQGTANLLLVAWVVWS</sequence>
<feature type="transmembrane region" description="Helical" evidence="1">
    <location>
        <begin position="113"/>
        <end position="132"/>
    </location>
</feature>
<keyword evidence="1" id="KW-0472">Membrane</keyword>
<dbReference type="RefSeq" id="WP_132113854.1">
    <property type="nucleotide sequence ID" value="NZ_SLWS01000002.1"/>
</dbReference>
<accession>A0A4R2JSY7</accession>
<dbReference type="Proteomes" id="UP000295680">
    <property type="component" value="Unassembled WGS sequence"/>
</dbReference>
<organism evidence="3 4">
    <name type="scientific">Actinocrispum wychmicini</name>
    <dbReference type="NCBI Taxonomy" id="1213861"/>
    <lineage>
        <taxon>Bacteria</taxon>
        <taxon>Bacillati</taxon>
        <taxon>Actinomycetota</taxon>
        <taxon>Actinomycetes</taxon>
        <taxon>Pseudonocardiales</taxon>
        <taxon>Pseudonocardiaceae</taxon>
        <taxon>Actinocrispum</taxon>
    </lineage>
</organism>
<reference evidence="3 4" key="1">
    <citation type="submission" date="2019-03" db="EMBL/GenBank/DDBJ databases">
        <title>Genomic Encyclopedia of Type Strains, Phase IV (KMG-IV): sequencing the most valuable type-strain genomes for metagenomic binning, comparative biology and taxonomic classification.</title>
        <authorList>
            <person name="Goeker M."/>
        </authorList>
    </citation>
    <scope>NUCLEOTIDE SEQUENCE [LARGE SCALE GENOMIC DNA]</scope>
    <source>
        <strain evidence="3 4">DSM 45934</strain>
    </source>
</reference>
<dbReference type="GO" id="GO:0004175">
    <property type="term" value="F:endopeptidase activity"/>
    <property type="evidence" value="ECO:0007669"/>
    <property type="project" value="UniProtKB-ARBA"/>
</dbReference>